<accession>A0ACC2T3Q5</accession>
<protein>
    <submittedName>
        <fullName evidence="1">Uncharacterized protein</fullName>
    </submittedName>
</protein>
<organism evidence="1 2">
    <name type="scientific">Entomophthora muscae</name>
    <dbReference type="NCBI Taxonomy" id="34485"/>
    <lineage>
        <taxon>Eukaryota</taxon>
        <taxon>Fungi</taxon>
        <taxon>Fungi incertae sedis</taxon>
        <taxon>Zoopagomycota</taxon>
        <taxon>Entomophthoromycotina</taxon>
        <taxon>Entomophthoromycetes</taxon>
        <taxon>Entomophthorales</taxon>
        <taxon>Entomophthoraceae</taxon>
        <taxon>Entomophthora</taxon>
    </lineage>
</organism>
<gene>
    <name evidence="1" type="ORF">DSO57_1023683</name>
</gene>
<evidence type="ECO:0000313" key="1">
    <source>
        <dbReference type="EMBL" id="KAJ9068927.1"/>
    </source>
</evidence>
<sequence>MNVPPELKPIAPYLQRAKEIKVKSQVVAYFCLTYAIKRGIELKASSPESRTFLSELMDRAEKERDSLKGSPEITSDIEGKNIMLKTANDVFQYSDSQEKAGNWTKATALGFLAASNFYEVTRLFGEQLEDEYEQKIKYARFKAAEVHTAIKTGKKPESFQEPASTQPEAYIPPDPSAPVIFPKGLTDFPPISPQSHYTPPVHFTQPSPDLPYNPPQEPHFQPINQHTFSTPPSSHHYQPAPPQNPHSYYPPPSAGPPAHVTAKATKHARHAISAMQFDDVSTAIANLQSAINELMPFHH</sequence>
<evidence type="ECO:0000313" key="2">
    <source>
        <dbReference type="Proteomes" id="UP001165960"/>
    </source>
</evidence>
<proteinExistence type="predicted"/>
<reference evidence="1" key="1">
    <citation type="submission" date="2022-04" db="EMBL/GenBank/DDBJ databases">
        <title>Genome of the entomopathogenic fungus Entomophthora muscae.</title>
        <authorList>
            <person name="Elya C."/>
            <person name="Lovett B.R."/>
            <person name="Lee E."/>
            <person name="Macias A.M."/>
            <person name="Hajek A.E."/>
            <person name="De Bivort B.L."/>
            <person name="Kasson M.T."/>
            <person name="De Fine Licht H.H."/>
            <person name="Stajich J.E."/>
        </authorList>
    </citation>
    <scope>NUCLEOTIDE SEQUENCE</scope>
    <source>
        <strain evidence="1">Berkeley</strain>
    </source>
</reference>
<dbReference type="EMBL" id="QTSX02003675">
    <property type="protein sequence ID" value="KAJ9068927.1"/>
    <property type="molecule type" value="Genomic_DNA"/>
</dbReference>
<dbReference type="Proteomes" id="UP001165960">
    <property type="component" value="Unassembled WGS sequence"/>
</dbReference>
<keyword evidence="2" id="KW-1185">Reference proteome</keyword>
<name>A0ACC2T3Q5_9FUNG</name>
<comment type="caution">
    <text evidence="1">The sequence shown here is derived from an EMBL/GenBank/DDBJ whole genome shotgun (WGS) entry which is preliminary data.</text>
</comment>